<dbReference type="PANTHER" id="PTHR14187:SF82">
    <property type="entry name" value="FAMILY CHAPERONE, PUTATIVE (AFU_ORTHOLOGUE AFUA_7G08575)-RELATED"/>
    <property type="match status" value="1"/>
</dbReference>
<dbReference type="PANTHER" id="PTHR14187">
    <property type="entry name" value="ALPHA KINASE/ELONGATION FACTOR 2 KINASE"/>
    <property type="match status" value="1"/>
</dbReference>
<dbReference type="CDD" id="cd10170">
    <property type="entry name" value="ASKHA_NBD_HSP70"/>
    <property type="match status" value="1"/>
</dbReference>
<evidence type="ECO:0000313" key="4">
    <source>
        <dbReference type="Proteomes" id="UP000188318"/>
    </source>
</evidence>
<dbReference type="OrthoDB" id="2963168at2759"/>
<dbReference type="EMBL" id="KV907498">
    <property type="protein sequence ID" value="OOF96507.1"/>
    <property type="molecule type" value="Genomic_DNA"/>
</dbReference>
<accession>A0A1R3RPU4</accession>
<keyword evidence="2" id="KW-0067">ATP-binding</keyword>
<evidence type="ECO:0000256" key="1">
    <source>
        <dbReference type="ARBA" id="ARBA00022741"/>
    </source>
</evidence>
<keyword evidence="4" id="KW-1185">Reference proteome</keyword>
<name>A0A1R3RPU4_ASPC5</name>
<protein>
    <submittedName>
        <fullName evidence="3">Uncharacterized protein</fullName>
    </submittedName>
</protein>
<dbReference type="AlphaFoldDB" id="A0A1R3RPU4"/>
<dbReference type="GO" id="GO:0140662">
    <property type="term" value="F:ATP-dependent protein folding chaperone"/>
    <property type="evidence" value="ECO:0007669"/>
    <property type="project" value="InterPro"/>
</dbReference>
<dbReference type="Proteomes" id="UP000188318">
    <property type="component" value="Unassembled WGS sequence"/>
</dbReference>
<proteinExistence type="predicted"/>
<evidence type="ECO:0000256" key="2">
    <source>
        <dbReference type="ARBA" id="ARBA00022840"/>
    </source>
</evidence>
<reference evidence="4" key="1">
    <citation type="journal article" date="2017" name="Genome Biol.">
        <title>Comparative genomics reveals high biological diversity and specific adaptations in the industrially and medically important fungal genus Aspergillus.</title>
        <authorList>
            <person name="de Vries R.P."/>
            <person name="Riley R."/>
            <person name="Wiebenga A."/>
            <person name="Aguilar-Osorio G."/>
            <person name="Amillis S."/>
            <person name="Uchima C.A."/>
            <person name="Anderluh G."/>
            <person name="Asadollahi M."/>
            <person name="Askin M."/>
            <person name="Barry K."/>
            <person name="Battaglia E."/>
            <person name="Bayram O."/>
            <person name="Benocci T."/>
            <person name="Braus-Stromeyer S.A."/>
            <person name="Caldana C."/>
            <person name="Canovas D."/>
            <person name="Cerqueira G.C."/>
            <person name="Chen F."/>
            <person name="Chen W."/>
            <person name="Choi C."/>
            <person name="Clum A."/>
            <person name="Dos Santos R.A."/>
            <person name="Damasio A.R."/>
            <person name="Diallinas G."/>
            <person name="Emri T."/>
            <person name="Fekete E."/>
            <person name="Flipphi M."/>
            <person name="Freyberg S."/>
            <person name="Gallo A."/>
            <person name="Gournas C."/>
            <person name="Habgood R."/>
            <person name="Hainaut M."/>
            <person name="Harispe M.L."/>
            <person name="Henrissat B."/>
            <person name="Hilden K.S."/>
            <person name="Hope R."/>
            <person name="Hossain A."/>
            <person name="Karabika E."/>
            <person name="Karaffa L."/>
            <person name="Karanyi Z."/>
            <person name="Krasevec N."/>
            <person name="Kuo A."/>
            <person name="Kusch H."/>
            <person name="LaButti K."/>
            <person name="Lagendijk E.L."/>
            <person name="Lapidus A."/>
            <person name="Levasseur A."/>
            <person name="Lindquist E."/>
            <person name="Lipzen A."/>
            <person name="Logrieco A.F."/>
            <person name="MacCabe A."/>
            <person name="Maekelae M.R."/>
            <person name="Malavazi I."/>
            <person name="Melin P."/>
            <person name="Meyer V."/>
            <person name="Mielnichuk N."/>
            <person name="Miskei M."/>
            <person name="Molnar A.P."/>
            <person name="Mule G."/>
            <person name="Ngan C.Y."/>
            <person name="Orejas M."/>
            <person name="Orosz E."/>
            <person name="Ouedraogo J.P."/>
            <person name="Overkamp K.M."/>
            <person name="Park H.-S."/>
            <person name="Perrone G."/>
            <person name="Piumi F."/>
            <person name="Punt P.J."/>
            <person name="Ram A.F."/>
            <person name="Ramon A."/>
            <person name="Rauscher S."/>
            <person name="Record E."/>
            <person name="Riano-Pachon D.M."/>
            <person name="Robert V."/>
            <person name="Roehrig J."/>
            <person name="Ruller R."/>
            <person name="Salamov A."/>
            <person name="Salih N.S."/>
            <person name="Samson R.A."/>
            <person name="Sandor E."/>
            <person name="Sanguinetti M."/>
            <person name="Schuetze T."/>
            <person name="Sepcic K."/>
            <person name="Shelest E."/>
            <person name="Sherlock G."/>
            <person name="Sophianopoulou V."/>
            <person name="Squina F.M."/>
            <person name="Sun H."/>
            <person name="Susca A."/>
            <person name="Todd R.B."/>
            <person name="Tsang A."/>
            <person name="Unkles S.E."/>
            <person name="van de Wiele N."/>
            <person name="van Rossen-Uffink D."/>
            <person name="Oliveira J.V."/>
            <person name="Vesth T.C."/>
            <person name="Visser J."/>
            <person name="Yu J.-H."/>
            <person name="Zhou M."/>
            <person name="Andersen M.R."/>
            <person name="Archer D.B."/>
            <person name="Baker S.E."/>
            <person name="Benoit I."/>
            <person name="Brakhage A.A."/>
            <person name="Braus G.H."/>
            <person name="Fischer R."/>
            <person name="Frisvad J.C."/>
            <person name="Goldman G.H."/>
            <person name="Houbraken J."/>
            <person name="Oakley B."/>
            <person name="Pocsi I."/>
            <person name="Scazzocchio C."/>
            <person name="Seiboth B."/>
            <person name="vanKuyk P.A."/>
            <person name="Wortman J."/>
            <person name="Dyer P.S."/>
            <person name="Grigoriev I.V."/>
        </authorList>
    </citation>
    <scope>NUCLEOTIDE SEQUENCE [LARGE SCALE GENOMIC DNA]</scope>
    <source>
        <strain evidence="4">ITEM 5010</strain>
    </source>
</reference>
<organism evidence="3 4">
    <name type="scientific">Aspergillus carbonarius (strain ITEM 5010)</name>
    <dbReference type="NCBI Taxonomy" id="602072"/>
    <lineage>
        <taxon>Eukaryota</taxon>
        <taxon>Fungi</taxon>
        <taxon>Dikarya</taxon>
        <taxon>Ascomycota</taxon>
        <taxon>Pezizomycotina</taxon>
        <taxon>Eurotiomycetes</taxon>
        <taxon>Eurotiomycetidae</taxon>
        <taxon>Eurotiales</taxon>
        <taxon>Aspergillaceae</taxon>
        <taxon>Aspergillus</taxon>
        <taxon>Aspergillus subgen. Circumdati</taxon>
    </lineage>
</organism>
<dbReference type="VEuPathDB" id="FungiDB:ASPCADRAFT_145022"/>
<dbReference type="SUPFAM" id="SSF53067">
    <property type="entry name" value="Actin-like ATPase domain"/>
    <property type="match status" value="2"/>
</dbReference>
<dbReference type="InterPro" id="IPR013126">
    <property type="entry name" value="Hsp_70_fam"/>
</dbReference>
<gene>
    <name evidence="3" type="ORF">ASPCADRAFT_145022</name>
</gene>
<dbReference type="Gene3D" id="3.30.420.40">
    <property type="match status" value="2"/>
</dbReference>
<dbReference type="Pfam" id="PF00012">
    <property type="entry name" value="HSP70"/>
    <property type="match status" value="1"/>
</dbReference>
<dbReference type="InterPro" id="IPR043129">
    <property type="entry name" value="ATPase_NBD"/>
</dbReference>
<dbReference type="Gene3D" id="3.90.640.10">
    <property type="entry name" value="Actin, Chain A, domain 4"/>
    <property type="match status" value="1"/>
</dbReference>
<sequence>MPRLQWIKLGLAPNDKLGIGSRLSSTYSDRRRAPVPHHTSDEEVVTDYLRALREHILKMLENKIGSTFDSKSLEYVITVPAIWSEKAKMATLSCAKNAGFGETSEIRIVSEPEAAAIHTLRANNPHSLKVGDTIVVCDAGGGTVDLITFSILQLVPNLRLKEEVPGNGALCGGSFLNRRFEEFLTERLSNVPGWGQDTLDEAMQRFETVAKRNFSGNADDDIMFAVPGIGDNELLGVRRGRLRVSGREMKELFQPILEGVQDLVQRQVQASAKQVNAIFLVGGFGQSEYLRQYLEDAFSPQIGVFAPVDAWTAVVRGALAKALGEVSDTAFKASVESRKARENYGVKRATRFVNGVHDARKKYWHNFYGKHYIDVMKWFVCKGDAVKEEEAIKTQWQCQKLVKDGPFDAIRVTVYKLDTPVGKKPPLYFNRYVKPHAILNPRLDRIQQDRIPTRHGADGRRYYQIDYEIHASYYSAHCEYKLWYEGRNHGSVKADYK</sequence>
<keyword evidence="1" id="KW-0547">Nucleotide-binding</keyword>
<dbReference type="STRING" id="602072.A0A1R3RPU4"/>
<dbReference type="GO" id="GO:0005524">
    <property type="term" value="F:ATP binding"/>
    <property type="evidence" value="ECO:0007669"/>
    <property type="project" value="UniProtKB-KW"/>
</dbReference>
<evidence type="ECO:0000313" key="3">
    <source>
        <dbReference type="EMBL" id="OOF96507.1"/>
    </source>
</evidence>
<dbReference type="OMA" id="YSAHCEY"/>